<feature type="domain" description="AB hydrolase-1" evidence="3">
    <location>
        <begin position="65"/>
        <end position="311"/>
    </location>
</feature>
<dbReference type="PANTHER" id="PTHR10794:SF94">
    <property type="entry name" value="ESTERASE YHET-RELATED"/>
    <property type="match status" value="1"/>
</dbReference>
<dbReference type="InterPro" id="IPR012020">
    <property type="entry name" value="ABHD4"/>
</dbReference>
<evidence type="ECO:0000313" key="4">
    <source>
        <dbReference type="EMBL" id="NES09999.1"/>
    </source>
</evidence>
<evidence type="ECO:0000256" key="1">
    <source>
        <dbReference type="ARBA" id="ARBA00010884"/>
    </source>
</evidence>
<accession>A0A6I5RQR7</accession>
<dbReference type="NCBIfam" id="NF008218">
    <property type="entry name" value="PRK10985.1"/>
    <property type="match status" value="1"/>
</dbReference>
<dbReference type="Gene3D" id="3.40.50.1820">
    <property type="entry name" value="alpha/beta hydrolase"/>
    <property type="match status" value="1"/>
</dbReference>
<dbReference type="RefSeq" id="WP_163935363.1">
    <property type="nucleotide sequence ID" value="NZ_BMQU01000007.1"/>
</dbReference>
<keyword evidence="4" id="KW-0378">Hydrolase</keyword>
<dbReference type="InterPro" id="IPR000073">
    <property type="entry name" value="AB_hydrolase_1"/>
</dbReference>
<evidence type="ECO:0000313" key="5">
    <source>
        <dbReference type="Proteomes" id="UP000471751"/>
    </source>
</evidence>
<name>A0A6I5RQR7_9PSED</name>
<dbReference type="InterPro" id="IPR029058">
    <property type="entry name" value="AB_hydrolase_fold"/>
</dbReference>
<organism evidence="4 5">
    <name type="scientific">Pseudomonas laurentiana</name>
    <dbReference type="NCBI Taxonomy" id="2364649"/>
    <lineage>
        <taxon>Bacteria</taxon>
        <taxon>Pseudomonadati</taxon>
        <taxon>Pseudomonadota</taxon>
        <taxon>Gammaproteobacteria</taxon>
        <taxon>Pseudomonadales</taxon>
        <taxon>Pseudomonadaceae</taxon>
        <taxon>Pseudomonas</taxon>
    </lineage>
</organism>
<dbReference type="PANTHER" id="PTHR10794">
    <property type="entry name" value="ABHYDROLASE DOMAIN-CONTAINING PROTEIN"/>
    <property type="match status" value="1"/>
</dbReference>
<comment type="caution">
    <text evidence="4">The sequence shown here is derived from an EMBL/GenBank/DDBJ whole genome shotgun (WGS) entry which is preliminary data.</text>
</comment>
<dbReference type="Pfam" id="PF00561">
    <property type="entry name" value="Abhydrolase_1"/>
    <property type="match status" value="1"/>
</dbReference>
<proteinExistence type="inferred from homology"/>
<dbReference type="PIRSF" id="PIRSF005211">
    <property type="entry name" value="Ab_hydro_YheT"/>
    <property type="match status" value="1"/>
</dbReference>
<dbReference type="InterPro" id="IPR050960">
    <property type="entry name" value="AB_hydrolase_4_sf"/>
</dbReference>
<dbReference type="AlphaFoldDB" id="A0A6I5RQR7"/>
<dbReference type="GO" id="GO:0047372">
    <property type="term" value="F:monoacylglycerol lipase activity"/>
    <property type="evidence" value="ECO:0007669"/>
    <property type="project" value="TreeGrafter"/>
</dbReference>
<protein>
    <submittedName>
        <fullName evidence="4">Hydrolase</fullName>
    </submittedName>
</protein>
<evidence type="ECO:0000259" key="3">
    <source>
        <dbReference type="Pfam" id="PF00561"/>
    </source>
</evidence>
<dbReference type="Proteomes" id="UP000471751">
    <property type="component" value="Unassembled WGS sequence"/>
</dbReference>
<comment type="similarity">
    <text evidence="1">Belongs to the AB hydrolase superfamily. AB hydrolase 4 family.</text>
</comment>
<feature type="active site" description="Charge relay system" evidence="2">
    <location>
        <position position="143"/>
    </location>
</feature>
<sequence length="332" mass="37222">MPKALNTPVFRPALGLGNPHLQTLWGPLWRKLPTPSRSRERLWLKDGDFLDLDWYGPHRIDAPQVLLLHGLTGSSSSPYILGLQQALAEQGWGSVAVNWRGCSGEPNLLPRSYHSGASEDLAEVITHVQAQRPVAPLYAVGYSLGGNILLKYLGETGTACPLQAAVAVSVPFRLDQCADRIGQGFSRVYQAHFMRAMLAYVKDKQRHFQRHGHQDGLRAIERLGPLENLRTFWDFDGKVTAPLNGFDDAHDYYRRSSSRYFLGENRTPTLIIQSSDDPFVFRHSVPGSNELPTQTRLELHARGGHVGFVDGSLRHPGYYLERRIPQWLARGV</sequence>
<dbReference type="SUPFAM" id="SSF53474">
    <property type="entry name" value="alpha/beta-Hydrolases"/>
    <property type="match status" value="1"/>
</dbReference>
<dbReference type="EMBL" id="JAAHBT010000091">
    <property type="protein sequence ID" value="NES09999.1"/>
    <property type="molecule type" value="Genomic_DNA"/>
</dbReference>
<evidence type="ECO:0000256" key="2">
    <source>
        <dbReference type="PIRSR" id="PIRSR005211-1"/>
    </source>
</evidence>
<feature type="active site" description="Charge relay system" evidence="2">
    <location>
        <position position="277"/>
    </location>
</feature>
<feature type="active site" description="Charge relay system" evidence="2">
    <location>
        <position position="305"/>
    </location>
</feature>
<keyword evidence="5" id="KW-1185">Reference proteome</keyword>
<gene>
    <name evidence="4" type="ORF">G3O07_10030</name>
</gene>
<reference evidence="4 5" key="1">
    <citation type="submission" date="2020-02" db="EMBL/GenBank/DDBJ databases">
        <title>Broccoli isolated Pseudomonas sp.</title>
        <authorList>
            <person name="Fujikawa T."/>
            <person name="Sawada H."/>
        </authorList>
    </citation>
    <scope>NUCLEOTIDE SEQUENCE [LARGE SCALE GENOMIC DNA]</scope>
    <source>
        <strain evidence="4 5">JCM 32154</strain>
    </source>
</reference>
<dbReference type="GO" id="GO:0034338">
    <property type="term" value="F:short-chain carboxylesterase activity"/>
    <property type="evidence" value="ECO:0007669"/>
    <property type="project" value="TreeGrafter"/>
</dbReference>